<name>A0A087SCI4_AUXPR</name>
<evidence type="ECO:0000313" key="1">
    <source>
        <dbReference type="EMBL" id="KFM23438.1"/>
    </source>
</evidence>
<sequence length="94" mass="9857">MYDDEGEVIEQSDLDDTMRNVAAAQAAADAFNAAQTSVVATSDQSGLNSLRKLQSVDCLTAAEESDSEDAADLDLESGESGLEWALARQTTNAA</sequence>
<proteinExistence type="predicted"/>
<dbReference type="Proteomes" id="UP000028924">
    <property type="component" value="Unassembled WGS sequence"/>
</dbReference>
<accession>A0A087SCI4</accession>
<dbReference type="AlphaFoldDB" id="A0A087SCI4"/>
<dbReference type="GeneID" id="23612525"/>
<gene>
    <name evidence="1" type="ORF">F751_1134</name>
</gene>
<dbReference type="KEGG" id="apro:F751_1134"/>
<evidence type="ECO:0000313" key="2">
    <source>
        <dbReference type="Proteomes" id="UP000028924"/>
    </source>
</evidence>
<dbReference type="EMBL" id="KL662090">
    <property type="protein sequence ID" value="KFM23438.1"/>
    <property type="molecule type" value="Genomic_DNA"/>
</dbReference>
<keyword evidence="2" id="KW-1185">Reference proteome</keyword>
<reference evidence="1 2" key="1">
    <citation type="journal article" date="2014" name="BMC Genomics">
        <title>Oil accumulation mechanisms of the oleaginous microalga Chlorella protothecoides revealed through its genome, transcriptomes, and proteomes.</title>
        <authorList>
            <person name="Gao C."/>
            <person name="Wang Y."/>
            <person name="Shen Y."/>
            <person name="Yan D."/>
            <person name="He X."/>
            <person name="Dai J."/>
            <person name="Wu Q."/>
        </authorList>
    </citation>
    <scope>NUCLEOTIDE SEQUENCE [LARGE SCALE GENOMIC DNA]</scope>
    <source>
        <strain evidence="1 2">0710</strain>
    </source>
</reference>
<organism evidence="1 2">
    <name type="scientific">Auxenochlorella protothecoides</name>
    <name type="common">Green microalga</name>
    <name type="synonym">Chlorella protothecoides</name>
    <dbReference type="NCBI Taxonomy" id="3075"/>
    <lineage>
        <taxon>Eukaryota</taxon>
        <taxon>Viridiplantae</taxon>
        <taxon>Chlorophyta</taxon>
        <taxon>core chlorophytes</taxon>
        <taxon>Trebouxiophyceae</taxon>
        <taxon>Chlorellales</taxon>
        <taxon>Chlorellaceae</taxon>
        <taxon>Auxenochlorella</taxon>
    </lineage>
</organism>
<protein>
    <submittedName>
        <fullName evidence="1">Uncharacterized protein</fullName>
    </submittedName>
</protein>
<dbReference type="RefSeq" id="XP_011396308.1">
    <property type="nucleotide sequence ID" value="XM_011398006.1"/>
</dbReference>